<sequence length="2274" mass="259380">MASFSADNRDIVCYLVTKHSWKGKYKRIFSIGTLAVTTYNPSTLEITNQWLYEDFMTIKPISRSPQGQDEFVIQIRSKRKNDTMRFSSEYTQEILSETLMHMSKFSDAQPETQDFTGYKHDWLDRRIPVLLRTRSHSLERLNSNGEMIASYAYWRIRSIVLMQGYQNGFIIEMDEQRRRHLFVCELFDDLISVMRQMATTYLGISIPVAKEPITLEQFMLTRLGLCSRDEQLTSYAEFKVQKFSSRQFPSVKRLLCLSSTCIVERDPATYVAICARPLKTIVFLVRDEGDPQSFAIQYDEDDIRKYTSPERDLILTSLIDGSRASGNQYVFITCNKYDRALRIIPHKFLLDEDTESQCMRHIISVPPGLKRYDLIRRFNANIPYGGLTYTVSQEGFFTENKAKIIVACLESVLMENFDNEINKCEAQLQCLHRLFASKSGFQAFTAVPGVREKLGDLVVRMLNISNECIDYATVEMLCSLMQPMHSNYELKLEQLNKQSLLSNPQFVEHLLDLVVKHTEQKTGALVIASMLDFLTYALCAPYSETTLGAIFDLLLEMVAERGPSFYRLFQYPSMTIVKGAGMVMRAIIEESTIEISKRMQMLSLTEGAFLVHLHMALLSVGRDLRILANKQLSGHLLSLWIADNNAAADLLSRCLPRGLLNYMDSTEKPNVMEVDYLLTRNNLEMANEESKQNHLLEQVQQMQLQLEAKLDRLLQHWNLEHKFLQKKDVGIFFDKIQKPVVLRKRRQRIKIGVNWKLFCFQFAKDHCKADLIWNETTREEFRRSIEDEMRILEQEKELVPMNIPISWNHTEFQVRYPSLADEVKIGDYYLRILLQENDATATPIHNAGDFFNNVYHRFLLSAKSEMRCLCLKAMAVAYGRHHITIGPFMDSKYIVNMLSRCSNPAERDHLVFLISKLVQNKDNVRELLSAGILPLLTDMAVLAHLHVSRAKIHNQVQTNIIEADISTKNDGTAEWYYTDKAGKRQGPVTFSEMKKLYEQKVIFERTQIWAQGLDQWTTLSAVSQFRWTVCCSLGTNSLYNFTELCTLILDIFIQMCSFFPSRDENEYIVRPLPHVKRNLSEPVLLYQIVQLLLTYDPAIVQRVASLLLHILEDNPFLSRLYLSGVFFFILMYNGSNLLPIARFLHYTHMKQAFRSAVAKSEFVSRSILSPLLPEAAILYLEEYGAEKFAQTFLGEFDNPEIIWNNEMRRHMIERIAVHISDFSVRLPANIKALYQYCPIPAIDYPQLDGELFCHVYYLRLLCNIKRFPSWPIRDPVTFLRCCLATWLDEIDKKPPAMSLEQACSVLQLSNDESAQFSVIGTIDIHRILIKDNCEIFFLLSRWKNKADVRRAYYKLAQKYHPDKNPNGREVFEQITSAYELLTSNVHHSIVPDLQRVILCLQAQSIVYKNYSEELAPYKYAGYGQLIKTIDLESKDDALFAEGGGRLLDAAVELCRYTLMSSALNAEQLRRDAGLEALLAAFERCSPMVTLSSKDDDMAVQVCIHSLYCFGTAAQFEACREKISEMPTLFSSICRLLQFSHVIHLACAAAECICSLAVCTILQMHLFQSGVIWQLIPHLFRYDFTLDEGGVEHSEETNKHSLHNKLARSGCEALACLAGFRLGTPDNDGVQKSLRAMLTPYICRLMQQSVDNDSVLKILNSNTEDPYLIWDNGIRNELLEFVEHHRTSTSNTSELFGGEFKLSAHEKELVIGDIFIRIFNEQPNFKIQEPKKFCVDLLDFLQKKTEQLFEDEKEKSEKKEDDMMIDWCIEPDTVVSDEILQHTAMSLQALANLVISNAGLEILLIGHYKLLFSFLKLQESVELQGIALKVISLSSVNRECVADIAGSSQLPLLFSLILQNHKFIPTVLSTMITLASNTKIVKESLEYGGLLHILSVFFNDQFDPATRILAAELLAKMQADKLTGPRWSRFIVRFLPSIFTDALRDSPQTALSMFDSTHENPELIWNDVVRSNVKNVVSRELNELNSLQLQDPCAKWNTSVINEKCAYSDVMDNELVIAGVFLRLFIANPSWQVRHPKQFTAELIEKVLECMERPTPDLDTITSAFVALLSNHPTVANYLPAQGYLPQFCALMSSSTGHASHSAIVILSHLAENTYCADSLAKLNCIGGIMKSMKQQPALIRDSAHALKCLLKRNCSDLAAQMLSTGMIEYLLQLLGDNMKGVDSVAAAKAEIVGALKNVSLDLQYGAKIAEILGESSIWAQYKDQRHDLFIPTNNVHAIAGAPSGVAGYLTERMFTPPSTNFTPPPISSKKVDHG</sequence>
<protein>
    <submittedName>
        <fullName evidence="4">J domain-containing protein</fullName>
    </submittedName>
</protein>
<name>A0A0R3RZQ6_9BILA</name>
<dbReference type="InterPro" id="IPR044978">
    <property type="entry name" value="GRV2/DNAJC13"/>
</dbReference>
<accession>A0A0R3RZQ6</accession>
<dbReference type="GO" id="GO:0010008">
    <property type="term" value="C:endosome membrane"/>
    <property type="evidence" value="ECO:0007669"/>
    <property type="project" value="TreeGrafter"/>
</dbReference>
<dbReference type="STRING" id="1147741.A0A0R3RZQ6"/>
<dbReference type="SUPFAM" id="SSF55277">
    <property type="entry name" value="GYF domain"/>
    <property type="match status" value="1"/>
</dbReference>
<proteinExistence type="predicted"/>
<dbReference type="PANTHER" id="PTHR36983:SF2">
    <property type="entry name" value="DNAJ HOMOLOG SUBFAMILY C MEMBER 13"/>
    <property type="match status" value="1"/>
</dbReference>
<dbReference type="InterPro" id="IPR025640">
    <property type="entry name" value="GYF_2"/>
</dbReference>
<evidence type="ECO:0000313" key="4">
    <source>
        <dbReference type="WBParaSite" id="EEL_0000782301-mRNA-1"/>
    </source>
</evidence>
<dbReference type="InterPro" id="IPR036869">
    <property type="entry name" value="J_dom_sf"/>
</dbReference>
<reference evidence="4" key="1">
    <citation type="submission" date="2016-04" db="UniProtKB">
        <authorList>
            <consortium name="WormBaseParasite"/>
        </authorList>
    </citation>
    <scope>IDENTIFICATION</scope>
</reference>
<feature type="coiled-coil region" evidence="1">
    <location>
        <begin position="685"/>
        <end position="716"/>
    </location>
</feature>
<dbReference type="Gene3D" id="1.25.10.10">
    <property type="entry name" value="Leucine-rich Repeat Variant"/>
    <property type="match status" value="2"/>
</dbReference>
<dbReference type="Proteomes" id="UP000050640">
    <property type="component" value="Unplaced"/>
</dbReference>
<dbReference type="InterPro" id="IPR016024">
    <property type="entry name" value="ARM-type_fold"/>
</dbReference>
<keyword evidence="3" id="KW-1185">Reference proteome</keyword>
<dbReference type="InterPro" id="IPR035445">
    <property type="entry name" value="GYF-like_dom_sf"/>
</dbReference>
<dbReference type="Pfam" id="PF14237">
    <property type="entry name" value="GYF_2"/>
    <property type="match status" value="1"/>
</dbReference>
<dbReference type="PROSITE" id="PS50076">
    <property type="entry name" value="DNAJ_2"/>
    <property type="match status" value="1"/>
</dbReference>
<evidence type="ECO:0000313" key="3">
    <source>
        <dbReference type="Proteomes" id="UP000050640"/>
    </source>
</evidence>
<dbReference type="Gene3D" id="1.10.287.110">
    <property type="entry name" value="DnaJ domain"/>
    <property type="match status" value="1"/>
</dbReference>
<keyword evidence="1" id="KW-0175">Coiled coil</keyword>
<evidence type="ECO:0000256" key="1">
    <source>
        <dbReference type="SAM" id="Coils"/>
    </source>
</evidence>
<dbReference type="CDD" id="cd06257">
    <property type="entry name" value="DnaJ"/>
    <property type="match status" value="1"/>
</dbReference>
<dbReference type="WBParaSite" id="EEL_0000782301-mRNA-1">
    <property type="protein sequence ID" value="EEL_0000782301-mRNA-1"/>
    <property type="gene ID" value="EEL_0000782301"/>
</dbReference>
<dbReference type="GO" id="GO:0007032">
    <property type="term" value="P:endosome organization"/>
    <property type="evidence" value="ECO:0007669"/>
    <property type="project" value="InterPro"/>
</dbReference>
<dbReference type="Pfam" id="PF19432">
    <property type="entry name" value="RME-8_N"/>
    <property type="match status" value="1"/>
</dbReference>
<dbReference type="InterPro" id="IPR001623">
    <property type="entry name" value="DnaJ_domain"/>
</dbReference>
<dbReference type="GO" id="GO:0006898">
    <property type="term" value="P:receptor-mediated endocytosis"/>
    <property type="evidence" value="ECO:0007669"/>
    <property type="project" value="TreeGrafter"/>
</dbReference>
<dbReference type="PANTHER" id="PTHR36983">
    <property type="entry name" value="DNAJ HOMOLOG SUBFAMILY C MEMBER 13"/>
    <property type="match status" value="1"/>
</dbReference>
<feature type="domain" description="J" evidence="2">
    <location>
        <begin position="1331"/>
        <end position="1411"/>
    </location>
</feature>
<dbReference type="GO" id="GO:2000641">
    <property type="term" value="P:regulation of early endosome to late endosome transport"/>
    <property type="evidence" value="ECO:0007669"/>
    <property type="project" value="InterPro"/>
</dbReference>
<dbReference type="Gene3D" id="3.30.1490.40">
    <property type="match status" value="1"/>
</dbReference>
<dbReference type="SUPFAM" id="SSF48371">
    <property type="entry name" value="ARM repeat"/>
    <property type="match status" value="2"/>
</dbReference>
<organism evidence="3 4">
    <name type="scientific">Elaeophora elaphi</name>
    <dbReference type="NCBI Taxonomy" id="1147741"/>
    <lineage>
        <taxon>Eukaryota</taxon>
        <taxon>Metazoa</taxon>
        <taxon>Ecdysozoa</taxon>
        <taxon>Nematoda</taxon>
        <taxon>Chromadorea</taxon>
        <taxon>Rhabditida</taxon>
        <taxon>Spirurina</taxon>
        <taxon>Spiruromorpha</taxon>
        <taxon>Filarioidea</taxon>
        <taxon>Onchocercidae</taxon>
        <taxon>Elaeophora</taxon>
    </lineage>
</organism>
<dbReference type="SMART" id="SM00271">
    <property type="entry name" value="DnaJ"/>
    <property type="match status" value="1"/>
</dbReference>
<dbReference type="Pfam" id="PF00226">
    <property type="entry name" value="DnaJ"/>
    <property type="match status" value="1"/>
</dbReference>
<evidence type="ECO:0000259" key="2">
    <source>
        <dbReference type="PROSITE" id="PS50076"/>
    </source>
</evidence>
<dbReference type="InterPro" id="IPR045802">
    <property type="entry name" value="GRV2/DNAJC13_N"/>
</dbReference>
<dbReference type="SUPFAM" id="SSF46565">
    <property type="entry name" value="Chaperone J-domain"/>
    <property type="match status" value="1"/>
</dbReference>
<dbReference type="InterPro" id="IPR011989">
    <property type="entry name" value="ARM-like"/>
</dbReference>